<feature type="transmembrane region" description="Helical" evidence="1">
    <location>
        <begin position="58"/>
        <end position="79"/>
    </location>
</feature>
<feature type="transmembrane region" description="Helical" evidence="1">
    <location>
        <begin position="297"/>
        <end position="316"/>
    </location>
</feature>
<dbReference type="RefSeq" id="WP_127084898.1">
    <property type="nucleotide sequence ID" value="NZ_RSCL01000019.1"/>
</dbReference>
<name>A0A3S1AZ17_9CYAN</name>
<reference evidence="2" key="2">
    <citation type="journal article" date="2019" name="Genome Biol. Evol.">
        <title>Day and night: Metabolic profiles and evolutionary relationships of six axenic non-marine cyanobacteria.</title>
        <authorList>
            <person name="Will S.E."/>
            <person name="Henke P."/>
            <person name="Boedeker C."/>
            <person name="Huang S."/>
            <person name="Brinkmann H."/>
            <person name="Rohde M."/>
            <person name="Jarek M."/>
            <person name="Friedl T."/>
            <person name="Seufert S."/>
            <person name="Schumacher M."/>
            <person name="Overmann J."/>
            <person name="Neumann-Schaal M."/>
            <person name="Petersen J."/>
        </authorList>
    </citation>
    <scope>NUCLEOTIDE SEQUENCE [LARGE SCALE GENOMIC DNA]</scope>
    <source>
        <strain evidence="2">PCC 7102</strain>
    </source>
</reference>
<dbReference type="Proteomes" id="UP000271624">
    <property type="component" value="Unassembled WGS sequence"/>
</dbReference>
<evidence type="ECO:0000313" key="3">
    <source>
        <dbReference type="Proteomes" id="UP000271624"/>
    </source>
</evidence>
<keyword evidence="3" id="KW-1185">Reference proteome</keyword>
<keyword evidence="1" id="KW-0812">Transmembrane</keyword>
<reference evidence="2" key="1">
    <citation type="submission" date="2018-12" db="EMBL/GenBank/DDBJ databases">
        <authorList>
            <person name="Will S."/>
            <person name="Neumann-Schaal M."/>
            <person name="Henke P."/>
        </authorList>
    </citation>
    <scope>NUCLEOTIDE SEQUENCE</scope>
    <source>
        <strain evidence="2">PCC 7102</strain>
    </source>
</reference>
<dbReference type="OrthoDB" id="426035at2"/>
<accession>A0A3S1AZ17</accession>
<keyword evidence="1" id="KW-1133">Transmembrane helix</keyword>
<organism evidence="2 3">
    <name type="scientific">Dulcicalothrix desertica PCC 7102</name>
    <dbReference type="NCBI Taxonomy" id="232991"/>
    <lineage>
        <taxon>Bacteria</taxon>
        <taxon>Bacillati</taxon>
        <taxon>Cyanobacteriota</taxon>
        <taxon>Cyanophyceae</taxon>
        <taxon>Nostocales</taxon>
        <taxon>Calotrichaceae</taxon>
        <taxon>Dulcicalothrix</taxon>
    </lineage>
</organism>
<keyword evidence="1" id="KW-0472">Membrane</keyword>
<evidence type="ECO:0000313" key="2">
    <source>
        <dbReference type="EMBL" id="RUT01648.1"/>
    </source>
</evidence>
<comment type="caution">
    <text evidence="2">The sequence shown here is derived from an EMBL/GenBank/DDBJ whole genome shotgun (WGS) entry which is preliminary data.</text>
</comment>
<dbReference type="AlphaFoldDB" id="A0A3S1AZ17"/>
<sequence>MILSLYLQLLPSLFAQTQAKPPNPGQAASTITEDGLAGSEAVAEAMDKMWSDVLSGGLYGAIANLGIFFAVGTLLIFIVQWTREMIDGDSSKGFTELIWIVIVIVLLANNGQPLATATQGLREIINQTNQTLLASTSASVQLQEAYQQVMLKTGKGDAINSLISQCDAIADPTQQNECLQNASKQAKEIEAQLDDDNRPDWLKGISDFFDTNIFQLAVRGWLLALAAAFQWIVEICLLLTALLGPLAVGGSLLPVGQKAILAWLVGFFSVGMIKLCFNIISGLVATMVLNSDNNDPMIFAFAIGVLAPILSVVLAAGGGMAIFNSFSSLVSIGFSALVTRMVNKL</sequence>
<gene>
    <name evidence="2" type="ORF">DSM106972_067450</name>
</gene>
<proteinExistence type="predicted"/>
<protein>
    <submittedName>
        <fullName evidence="2">Uncharacterized protein</fullName>
    </submittedName>
</protein>
<feature type="transmembrane region" description="Helical" evidence="1">
    <location>
        <begin position="260"/>
        <end position="285"/>
    </location>
</feature>
<evidence type="ECO:0000256" key="1">
    <source>
        <dbReference type="SAM" id="Phobius"/>
    </source>
</evidence>
<feature type="transmembrane region" description="Helical" evidence="1">
    <location>
        <begin position="221"/>
        <end position="248"/>
    </location>
</feature>
<dbReference type="EMBL" id="RSCL01000019">
    <property type="protein sequence ID" value="RUT01648.1"/>
    <property type="molecule type" value="Genomic_DNA"/>
</dbReference>